<feature type="region of interest" description="Disordered" evidence="3">
    <location>
        <begin position="1"/>
        <end position="20"/>
    </location>
</feature>
<keyword evidence="2" id="KW-0539">Nucleus</keyword>
<dbReference type="GO" id="GO:0003682">
    <property type="term" value="F:chromatin binding"/>
    <property type="evidence" value="ECO:0007669"/>
    <property type="project" value="TreeGrafter"/>
</dbReference>
<evidence type="ECO:0000313" key="7">
    <source>
        <dbReference type="WBParaSite" id="ECPE_0001465901-mRNA-1"/>
    </source>
</evidence>
<sequence>MPCNPEDEFPPPTKKLRPESPVEKFSFSVEEVGRICSASSEKCELEVLTRELDSLDEDAVFSRMQRYLATGSVQLLTSSLPPLSGLYPFPKRNCSAEHCIYLPPKKTELDESPCVSEDTPIVPQVAGDSSRREIAQGARLEASVLQKIAYLKHQGLWSSSRLPKVMEPNQGRSHHEYLMDEVLWLSADFVEERKWKKEIAHHVSMSTVLRFGVCNLVSIIN</sequence>
<dbReference type="InterPro" id="IPR014012">
    <property type="entry name" value="HSA_dom"/>
</dbReference>
<evidence type="ECO:0000256" key="2">
    <source>
        <dbReference type="ARBA" id="ARBA00023242"/>
    </source>
</evidence>
<evidence type="ECO:0000313" key="6">
    <source>
        <dbReference type="Proteomes" id="UP000272942"/>
    </source>
</evidence>
<evidence type="ECO:0000259" key="4">
    <source>
        <dbReference type="Pfam" id="PF07529"/>
    </source>
</evidence>
<dbReference type="EMBL" id="UZAN01058045">
    <property type="protein sequence ID" value="VDP91892.1"/>
    <property type="molecule type" value="Genomic_DNA"/>
</dbReference>
<reference evidence="7" key="1">
    <citation type="submission" date="2016-06" db="UniProtKB">
        <authorList>
            <consortium name="WormBaseParasite"/>
        </authorList>
    </citation>
    <scope>IDENTIFICATION</scope>
</reference>
<reference evidence="5 6" key="2">
    <citation type="submission" date="2018-11" db="EMBL/GenBank/DDBJ databases">
        <authorList>
            <consortium name="Pathogen Informatics"/>
        </authorList>
    </citation>
    <scope>NUCLEOTIDE SEQUENCE [LARGE SCALE GENOMIC DNA]</scope>
    <source>
        <strain evidence="5 6">Egypt</strain>
    </source>
</reference>
<dbReference type="Pfam" id="PF07529">
    <property type="entry name" value="HSA"/>
    <property type="match status" value="1"/>
</dbReference>
<evidence type="ECO:0000256" key="1">
    <source>
        <dbReference type="ARBA" id="ARBA00004123"/>
    </source>
</evidence>
<protein>
    <submittedName>
        <fullName evidence="7">HSA domain-containing protein</fullName>
    </submittedName>
</protein>
<gene>
    <name evidence="5" type="ORF">ECPE_LOCUS14620</name>
</gene>
<organism evidence="7">
    <name type="scientific">Echinostoma caproni</name>
    <dbReference type="NCBI Taxonomy" id="27848"/>
    <lineage>
        <taxon>Eukaryota</taxon>
        <taxon>Metazoa</taxon>
        <taxon>Spiralia</taxon>
        <taxon>Lophotrochozoa</taxon>
        <taxon>Platyhelminthes</taxon>
        <taxon>Trematoda</taxon>
        <taxon>Digenea</taxon>
        <taxon>Plagiorchiida</taxon>
        <taxon>Echinostomata</taxon>
        <taxon>Echinostomatoidea</taxon>
        <taxon>Echinostomatidae</taxon>
        <taxon>Echinostoma</taxon>
    </lineage>
</organism>
<evidence type="ECO:0000313" key="5">
    <source>
        <dbReference type="EMBL" id="VDP91892.1"/>
    </source>
</evidence>
<keyword evidence="6" id="KW-1185">Reference proteome</keyword>
<dbReference type="PANTHER" id="PTHR46459">
    <property type="entry name" value="E1A-BINDING PROTEIN P400-RELATED"/>
    <property type="match status" value="1"/>
</dbReference>
<proteinExistence type="predicted"/>
<dbReference type="OrthoDB" id="6271431at2759"/>
<dbReference type="WBParaSite" id="ECPE_0001465901-mRNA-1">
    <property type="protein sequence ID" value="ECPE_0001465901-mRNA-1"/>
    <property type="gene ID" value="ECPE_0001465901"/>
</dbReference>
<dbReference type="Proteomes" id="UP000272942">
    <property type="component" value="Unassembled WGS sequence"/>
</dbReference>
<feature type="domain" description="HSA" evidence="4">
    <location>
        <begin position="166"/>
        <end position="204"/>
    </location>
</feature>
<dbReference type="AlphaFoldDB" id="A0A183B5Y4"/>
<accession>A0A183B5Y4</accession>
<dbReference type="GO" id="GO:0006281">
    <property type="term" value="P:DNA repair"/>
    <property type="evidence" value="ECO:0007669"/>
    <property type="project" value="TreeGrafter"/>
</dbReference>
<evidence type="ECO:0000256" key="3">
    <source>
        <dbReference type="SAM" id="MobiDB-lite"/>
    </source>
</evidence>
<dbReference type="PANTHER" id="PTHR46459:SF1">
    <property type="entry name" value="E1A-BINDING PROTEIN P400"/>
    <property type="match status" value="1"/>
</dbReference>
<name>A0A183B5Y4_9TREM</name>
<dbReference type="GO" id="GO:0035267">
    <property type="term" value="C:NuA4 histone acetyltransferase complex"/>
    <property type="evidence" value="ECO:0007669"/>
    <property type="project" value="TreeGrafter"/>
</dbReference>
<comment type="subcellular location">
    <subcellularLocation>
        <location evidence="1">Nucleus</location>
    </subcellularLocation>
</comment>
<dbReference type="GO" id="GO:0000812">
    <property type="term" value="C:Swr1 complex"/>
    <property type="evidence" value="ECO:0007669"/>
    <property type="project" value="TreeGrafter"/>
</dbReference>